<organism evidence="1 2">
    <name type="scientific">Oryza sativa subsp. japonica</name>
    <name type="common">Rice</name>
    <dbReference type="NCBI Taxonomy" id="39947"/>
    <lineage>
        <taxon>Eukaryota</taxon>
        <taxon>Viridiplantae</taxon>
        <taxon>Streptophyta</taxon>
        <taxon>Embryophyta</taxon>
        <taxon>Tracheophyta</taxon>
        <taxon>Spermatophyta</taxon>
        <taxon>Magnoliopsida</taxon>
        <taxon>Liliopsida</taxon>
        <taxon>Poales</taxon>
        <taxon>Poaceae</taxon>
        <taxon>BOP clade</taxon>
        <taxon>Oryzoideae</taxon>
        <taxon>Oryzeae</taxon>
        <taxon>Oryzinae</taxon>
        <taxon>Oryza</taxon>
        <taxon>Oryza sativa</taxon>
    </lineage>
</organism>
<dbReference type="InParanoid" id="A0A0P0WHX5"/>
<dbReference type="AlphaFoldDB" id="A0A0P0WHX5"/>
<name>A0A0P0WHX5_ORYSJ</name>
<keyword evidence="2" id="KW-1185">Reference proteome</keyword>
<sequence length="115" mass="11477">MFGWAGNGPGNGPTTRCGKNPGLCEICVRLSPLVGEGDAAAAGAVPRKSEATATKTVATFSPVSFSPSPLPSSSMSRARISGGRCAAAAAVAVAGKIDEVVSPLTPTLLLILLLR</sequence>
<evidence type="ECO:0000313" key="1">
    <source>
        <dbReference type="EMBL" id="BAS92270.1"/>
    </source>
</evidence>
<dbReference type="PaxDb" id="39947-A0A0P0WHX5"/>
<accession>A0A0P0WHX5</accession>
<proteinExistence type="predicted"/>
<protein>
    <submittedName>
        <fullName evidence="1">Os05g0148251 protein</fullName>
    </submittedName>
</protein>
<dbReference type="EMBL" id="AP014961">
    <property type="protein sequence ID" value="BAS92270.1"/>
    <property type="molecule type" value="Genomic_DNA"/>
</dbReference>
<gene>
    <name evidence="1" type="ordered locus">Os05g0148251</name>
    <name evidence="1" type="ORF">OSNPB_050148251</name>
</gene>
<reference evidence="1 2" key="3">
    <citation type="journal article" date="2013" name="Rice">
        <title>Improvement of the Oryza sativa Nipponbare reference genome using next generation sequence and optical map data.</title>
        <authorList>
            <person name="Kawahara Y."/>
            <person name="de la Bastide M."/>
            <person name="Hamilton J.P."/>
            <person name="Kanamori H."/>
            <person name="McCombie W.R."/>
            <person name="Ouyang S."/>
            <person name="Schwartz D.C."/>
            <person name="Tanaka T."/>
            <person name="Wu J."/>
            <person name="Zhou S."/>
            <person name="Childs K.L."/>
            <person name="Davidson R.M."/>
            <person name="Lin H."/>
            <person name="Quesada-Ocampo L."/>
            <person name="Vaillancourt B."/>
            <person name="Sakai H."/>
            <person name="Lee S.S."/>
            <person name="Kim J."/>
            <person name="Numa H."/>
            <person name="Itoh T."/>
            <person name="Buell C.R."/>
            <person name="Matsumoto T."/>
        </authorList>
    </citation>
    <scope>NUCLEOTIDE SEQUENCE [LARGE SCALE GENOMIC DNA]</scope>
    <source>
        <strain evidence="2">cv. Nipponbare</strain>
    </source>
</reference>
<reference evidence="1 2" key="2">
    <citation type="journal article" date="2013" name="Plant Cell Physiol.">
        <title>Rice Annotation Project Database (RAP-DB): an integrative and interactive database for rice genomics.</title>
        <authorList>
            <person name="Sakai H."/>
            <person name="Lee S.S."/>
            <person name="Tanaka T."/>
            <person name="Numa H."/>
            <person name="Kim J."/>
            <person name="Kawahara Y."/>
            <person name="Wakimoto H."/>
            <person name="Yang C.C."/>
            <person name="Iwamoto M."/>
            <person name="Abe T."/>
            <person name="Yamada Y."/>
            <person name="Muto A."/>
            <person name="Inokuchi H."/>
            <person name="Ikemura T."/>
            <person name="Matsumoto T."/>
            <person name="Sasaki T."/>
            <person name="Itoh T."/>
        </authorList>
    </citation>
    <scope>NUCLEOTIDE SEQUENCE [LARGE SCALE GENOMIC DNA]</scope>
    <source>
        <strain evidence="2">cv. Nipponbare</strain>
    </source>
</reference>
<dbReference type="Proteomes" id="UP000059680">
    <property type="component" value="Chromosome 5"/>
</dbReference>
<evidence type="ECO:0000313" key="2">
    <source>
        <dbReference type="Proteomes" id="UP000059680"/>
    </source>
</evidence>
<reference evidence="2" key="1">
    <citation type="journal article" date="2005" name="Nature">
        <title>The map-based sequence of the rice genome.</title>
        <authorList>
            <consortium name="International rice genome sequencing project (IRGSP)"/>
            <person name="Matsumoto T."/>
            <person name="Wu J."/>
            <person name="Kanamori H."/>
            <person name="Katayose Y."/>
            <person name="Fujisawa M."/>
            <person name="Namiki N."/>
            <person name="Mizuno H."/>
            <person name="Yamamoto K."/>
            <person name="Antonio B.A."/>
            <person name="Baba T."/>
            <person name="Sakata K."/>
            <person name="Nagamura Y."/>
            <person name="Aoki H."/>
            <person name="Arikawa K."/>
            <person name="Arita K."/>
            <person name="Bito T."/>
            <person name="Chiden Y."/>
            <person name="Fujitsuka N."/>
            <person name="Fukunaka R."/>
            <person name="Hamada M."/>
            <person name="Harada C."/>
            <person name="Hayashi A."/>
            <person name="Hijishita S."/>
            <person name="Honda M."/>
            <person name="Hosokawa S."/>
            <person name="Ichikawa Y."/>
            <person name="Idonuma A."/>
            <person name="Iijima M."/>
            <person name="Ikeda M."/>
            <person name="Ikeno M."/>
            <person name="Ito K."/>
            <person name="Ito S."/>
            <person name="Ito T."/>
            <person name="Ito Y."/>
            <person name="Ito Y."/>
            <person name="Iwabuchi A."/>
            <person name="Kamiya K."/>
            <person name="Karasawa W."/>
            <person name="Kurita K."/>
            <person name="Katagiri S."/>
            <person name="Kikuta A."/>
            <person name="Kobayashi H."/>
            <person name="Kobayashi N."/>
            <person name="Machita K."/>
            <person name="Maehara T."/>
            <person name="Masukawa M."/>
            <person name="Mizubayashi T."/>
            <person name="Mukai Y."/>
            <person name="Nagasaki H."/>
            <person name="Nagata Y."/>
            <person name="Naito S."/>
            <person name="Nakashima M."/>
            <person name="Nakama Y."/>
            <person name="Nakamichi Y."/>
            <person name="Nakamura M."/>
            <person name="Meguro A."/>
            <person name="Negishi M."/>
            <person name="Ohta I."/>
            <person name="Ohta T."/>
            <person name="Okamoto M."/>
            <person name="Ono N."/>
            <person name="Saji S."/>
            <person name="Sakaguchi M."/>
            <person name="Sakai K."/>
            <person name="Shibata M."/>
            <person name="Shimokawa T."/>
            <person name="Song J."/>
            <person name="Takazaki Y."/>
            <person name="Terasawa K."/>
            <person name="Tsugane M."/>
            <person name="Tsuji K."/>
            <person name="Ueda S."/>
            <person name="Waki K."/>
            <person name="Yamagata H."/>
            <person name="Yamamoto M."/>
            <person name="Yamamoto S."/>
            <person name="Yamane H."/>
            <person name="Yoshiki S."/>
            <person name="Yoshihara R."/>
            <person name="Yukawa K."/>
            <person name="Zhong H."/>
            <person name="Yano M."/>
            <person name="Yuan Q."/>
            <person name="Ouyang S."/>
            <person name="Liu J."/>
            <person name="Jones K.M."/>
            <person name="Gansberger K."/>
            <person name="Moffat K."/>
            <person name="Hill J."/>
            <person name="Bera J."/>
            <person name="Fadrosh D."/>
            <person name="Jin S."/>
            <person name="Johri S."/>
            <person name="Kim M."/>
            <person name="Overton L."/>
            <person name="Reardon M."/>
            <person name="Tsitrin T."/>
            <person name="Vuong H."/>
            <person name="Weaver B."/>
            <person name="Ciecko A."/>
            <person name="Tallon L."/>
            <person name="Jackson J."/>
            <person name="Pai G."/>
            <person name="Aken S.V."/>
            <person name="Utterback T."/>
            <person name="Reidmuller S."/>
            <person name="Feldblyum T."/>
            <person name="Hsiao J."/>
            <person name="Zismann V."/>
            <person name="Iobst S."/>
            <person name="de Vazeille A.R."/>
            <person name="Buell C.R."/>
            <person name="Ying K."/>
            <person name="Li Y."/>
            <person name="Lu T."/>
            <person name="Huang Y."/>
            <person name="Zhao Q."/>
            <person name="Feng Q."/>
            <person name="Zhang L."/>
            <person name="Zhu J."/>
            <person name="Weng Q."/>
            <person name="Mu J."/>
            <person name="Lu Y."/>
            <person name="Fan D."/>
            <person name="Liu Y."/>
            <person name="Guan J."/>
            <person name="Zhang Y."/>
            <person name="Yu S."/>
            <person name="Liu X."/>
            <person name="Zhang Y."/>
            <person name="Hong G."/>
            <person name="Han B."/>
            <person name="Choisne N."/>
            <person name="Demange N."/>
            <person name="Orjeda G."/>
            <person name="Samain S."/>
            <person name="Cattolico L."/>
            <person name="Pelletier E."/>
            <person name="Couloux A."/>
            <person name="Segurens B."/>
            <person name="Wincker P."/>
            <person name="D'Hont A."/>
            <person name="Scarpelli C."/>
            <person name="Weissenbach J."/>
            <person name="Salanoubat M."/>
            <person name="Quetier F."/>
            <person name="Yu Y."/>
            <person name="Kim H.R."/>
            <person name="Rambo T."/>
            <person name="Currie J."/>
            <person name="Collura K."/>
            <person name="Luo M."/>
            <person name="Yang T."/>
            <person name="Ammiraju J.S.S."/>
            <person name="Engler F."/>
            <person name="Soderlund C."/>
            <person name="Wing R.A."/>
            <person name="Palmer L.E."/>
            <person name="de la Bastide M."/>
            <person name="Spiegel L."/>
            <person name="Nascimento L."/>
            <person name="Zutavern T."/>
            <person name="O'Shaughnessy A."/>
            <person name="Dike S."/>
            <person name="Dedhia N."/>
            <person name="Preston R."/>
            <person name="Balija V."/>
            <person name="McCombie W.R."/>
            <person name="Chow T."/>
            <person name="Chen H."/>
            <person name="Chung M."/>
            <person name="Chen C."/>
            <person name="Shaw J."/>
            <person name="Wu H."/>
            <person name="Hsiao K."/>
            <person name="Chao Y."/>
            <person name="Chu M."/>
            <person name="Cheng C."/>
            <person name="Hour A."/>
            <person name="Lee P."/>
            <person name="Lin S."/>
            <person name="Lin Y."/>
            <person name="Liou J."/>
            <person name="Liu S."/>
            <person name="Hsing Y."/>
            <person name="Raghuvanshi S."/>
            <person name="Mohanty A."/>
            <person name="Bharti A.K."/>
            <person name="Gaur A."/>
            <person name="Gupta V."/>
            <person name="Kumar D."/>
            <person name="Ravi V."/>
            <person name="Vij S."/>
            <person name="Kapur A."/>
            <person name="Khurana P."/>
            <person name="Khurana P."/>
            <person name="Khurana J.P."/>
            <person name="Tyagi A.K."/>
            <person name="Gaikwad K."/>
            <person name="Singh A."/>
            <person name="Dalal V."/>
            <person name="Srivastava S."/>
            <person name="Dixit A."/>
            <person name="Pal A.K."/>
            <person name="Ghazi I.A."/>
            <person name="Yadav M."/>
            <person name="Pandit A."/>
            <person name="Bhargava A."/>
            <person name="Sureshbabu K."/>
            <person name="Batra K."/>
            <person name="Sharma T.R."/>
            <person name="Mohapatra T."/>
            <person name="Singh N.K."/>
            <person name="Messing J."/>
            <person name="Nelson A.B."/>
            <person name="Fuks G."/>
            <person name="Kavchok S."/>
            <person name="Keizer G."/>
            <person name="Linton E."/>
            <person name="Llaca V."/>
            <person name="Song R."/>
            <person name="Tanyolac B."/>
            <person name="Young S."/>
            <person name="Ho-Il K."/>
            <person name="Hahn J.H."/>
            <person name="Sangsakoo G."/>
            <person name="Vanavichit A."/>
            <person name="de Mattos Luiz.A.T."/>
            <person name="Zimmer P.D."/>
            <person name="Malone G."/>
            <person name="Dellagostin O."/>
            <person name="de Oliveira A.C."/>
            <person name="Bevan M."/>
            <person name="Bancroft I."/>
            <person name="Minx P."/>
            <person name="Cordum H."/>
            <person name="Wilson R."/>
            <person name="Cheng Z."/>
            <person name="Jin W."/>
            <person name="Jiang J."/>
            <person name="Leong S.A."/>
            <person name="Iwama H."/>
            <person name="Gojobori T."/>
            <person name="Itoh T."/>
            <person name="Niimura Y."/>
            <person name="Fujii Y."/>
            <person name="Habara T."/>
            <person name="Sakai H."/>
            <person name="Sato Y."/>
            <person name="Wilson G."/>
            <person name="Kumar K."/>
            <person name="McCouch S."/>
            <person name="Juretic N."/>
            <person name="Hoen D."/>
            <person name="Wright S."/>
            <person name="Bruskiewich R."/>
            <person name="Bureau T."/>
            <person name="Miyao A."/>
            <person name="Hirochika H."/>
            <person name="Nishikawa T."/>
            <person name="Kadowaki K."/>
            <person name="Sugiura M."/>
            <person name="Burr B."/>
            <person name="Sasaki T."/>
        </authorList>
    </citation>
    <scope>NUCLEOTIDE SEQUENCE [LARGE SCALE GENOMIC DNA]</scope>
    <source>
        <strain evidence="2">cv. Nipponbare</strain>
    </source>
</reference>